<evidence type="ECO:0000256" key="6">
    <source>
        <dbReference type="HAMAP-Rule" id="MF_01974"/>
    </source>
</evidence>
<dbReference type="PANTHER" id="PTHR43330">
    <property type="entry name" value="METHIONINE AMINOPEPTIDASE"/>
    <property type="match status" value="1"/>
</dbReference>
<feature type="binding site" evidence="6">
    <location>
        <position position="170"/>
    </location>
    <ligand>
        <name>a divalent metal cation</name>
        <dbReference type="ChEBI" id="CHEBI:60240"/>
        <label>2</label>
        <note>catalytic</note>
    </ligand>
</feature>
<protein>
    <recommendedName>
        <fullName evidence="6 7">Methionine aminopeptidase</fullName>
        <shortName evidence="6">MAP</shortName>
        <shortName evidence="6">MetAP</shortName>
        <ecNumber evidence="6 7">3.4.11.18</ecNumber>
    </recommendedName>
    <alternativeName>
        <fullName evidence="6">Peptidase M</fullName>
    </alternativeName>
</protein>
<dbReference type="PRINTS" id="PR00599">
    <property type="entry name" value="MAPEPTIDASE"/>
</dbReference>
<feature type="binding site" evidence="6">
    <location>
        <position position="78"/>
    </location>
    <ligand>
        <name>substrate</name>
    </ligand>
</feature>
<proteinExistence type="inferred from homology"/>
<dbReference type="SUPFAM" id="SSF55920">
    <property type="entry name" value="Creatinase/aminopeptidase"/>
    <property type="match status" value="1"/>
</dbReference>
<dbReference type="GO" id="GO:0070006">
    <property type="term" value="F:metalloaminopeptidase activity"/>
    <property type="evidence" value="ECO:0007669"/>
    <property type="project" value="UniProtKB-UniRule"/>
</dbReference>
<evidence type="ECO:0000256" key="5">
    <source>
        <dbReference type="ARBA" id="ARBA00022801"/>
    </source>
</evidence>
<name>A0A0M5KLS7_9MOLU</name>
<dbReference type="HAMAP" id="MF_01974">
    <property type="entry name" value="MetAP_1"/>
    <property type="match status" value="1"/>
</dbReference>
<dbReference type="Proteomes" id="UP000063919">
    <property type="component" value="Chromosome"/>
</dbReference>
<keyword evidence="3 6" id="KW-0645">Protease</keyword>
<feature type="binding site" evidence="6">
    <location>
        <position position="234"/>
    </location>
    <ligand>
        <name>a divalent metal cation</name>
        <dbReference type="ChEBI" id="CHEBI:60240"/>
        <label>1</label>
    </ligand>
</feature>
<keyword evidence="10" id="KW-1185">Reference proteome</keyword>
<organism evidence="9 10">
    <name type="scientific">Spiroplasma cantharicola</name>
    <dbReference type="NCBI Taxonomy" id="362837"/>
    <lineage>
        <taxon>Bacteria</taxon>
        <taxon>Bacillati</taxon>
        <taxon>Mycoplasmatota</taxon>
        <taxon>Mollicutes</taxon>
        <taxon>Entomoplasmatales</taxon>
        <taxon>Spiroplasmataceae</taxon>
        <taxon>Spiroplasma</taxon>
    </lineage>
</organism>
<dbReference type="GO" id="GO:0004239">
    <property type="term" value="F:initiator methionyl aminopeptidase activity"/>
    <property type="evidence" value="ECO:0007669"/>
    <property type="project" value="UniProtKB-UniRule"/>
</dbReference>
<evidence type="ECO:0000256" key="2">
    <source>
        <dbReference type="ARBA" id="ARBA00022438"/>
    </source>
</evidence>
<dbReference type="InterPro" id="IPR000994">
    <property type="entry name" value="Pept_M24"/>
</dbReference>
<dbReference type="InterPro" id="IPR002467">
    <property type="entry name" value="Pept_M24A_MAP1"/>
</dbReference>
<gene>
    <name evidence="6 9" type="primary">map</name>
    <name evidence="9" type="ORF">SCANT_v1c09200</name>
</gene>
<feature type="binding site" evidence="6">
    <location>
        <position position="203"/>
    </location>
    <ligand>
        <name>a divalent metal cation</name>
        <dbReference type="ChEBI" id="CHEBI:60240"/>
        <label>2</label>
        <note>catalytic</note>
    </ligand>
</feature>
<dbReference type="Gene3D" id="3.90.230.10">
    <property type="entry name" value="Creatinase/methionine aminopeptidase superfamily"/>
    <property type="match status" value="1"/>
</dbReference>
<dbReference type="GO" id="GO:0006508">
    <property type="term" value="P:proteolysis"/>
    <property type="evidence" value="ECO:0007669"/>
    <property type="project" value="UniProtKB-KW"/>
</dbReference>
<dbReference type="KEGG" id="scj:SCANT_v1c09200"/>
<dbReference type="STRING" id="362837.SCANT_v1c09200"/>
<sequence length="257" mass="28462">MAITIKNAEQIEKMRYAGQVLGEALQELKKMIKPGVNCLDLDKFFIDFITQKGCTSNFKGYGGFPAHICISINEQLIHGIPRNRILEDGDIVSIDAGCVFEKYHADAAFTVICGNSKDKKYDKLIELSEKSLYLAIEQVRAGVRIGTISSTVQKFIEENGYHLPTDYSGHGIGLEMHEDPFVPNVGVENTGMRLVPGMAICIEPMVQIGTNKTIVADDDWTVSSKDGSMTAHFEHTILITEGDPEVLTLFKTKEETE</sequence>
<evidence type="ECO:0000259" key="8">
    <source>
        <dbReference type="Pfam" id="PF00557"/>
    </source>
</evidence>
<dbReference type="GO" id="GO:0005829">
    <property type="term" value="C:cytosol"/>
    <property type="evidence" value="ECO:0007669"/>
    <property type="project" value="TreeGrafter"/>
</dbReference>
<feature type="binding site" evidence="6">
    <location>
        <position position="106"/>
    </location>
    <ligand>
        <name>a divalent metal cation</name>
        <dbReference type="ChEBI" id="CHEBI:60240"/>
        <label>2</label>
        <note>catalytic</note>
    </ligand>
</feature>
<evidence type="ECO:0000313" key="10">
    <source>
        <dbReference type="Proteomes" id="UP000063919"/>
    </source>
</evidence>
<evidence type="ECO:0000256" key="1">
    <source>
        <dbReference type="ARBA" id="ARBA00002521"/>
    </source>
</evidence>
<evidence type="ECO:0000256" key="7">
    <source>
        <dbReference type="RuleBase" id="RU003653"/>
    </source>
</evidence>
<evidence type="ECO:0000256" key="3">
    <source>
        <dbReference type="ARBA" id="ARBA00022670"/>
    </source>
</evidence>
<dbReference type="CDD" id="cd01086">
    <property type="entry name" value="MetAP1"/>
    <property type="match status" value="1"/>
</dbReference>
<dbReference type="OrthoDB" id="9806388at2"/>
<feature type="binding site" evidence="6">
    <location>
        <position position="177"/>
    </location>
    <ligand>
        <name>substrate</name>
    </ligand>
</feature>
<accession>A0A0M5KLS7</accession>
<feature type="binding site" evidence="6">
    <location>
        <position position="234"/>
    </location>
    <ligand>
        <name>a divalent metal cation</name>
        <dbReference type="ChEBI" id="CHEBI:60240"/>
        <label>2</label>
        <note>catalytic</note>
    </ligand>
</feature>
<dbReference type="PROSITE" id="PS00680">
    <property type="entry name" value="MAP_1"/>
    <property type="match status" value="1"/>
</dbReference>
<evidence type="ECO:0000256" key="4">
    <source>
        <dbReference type="ARBA" id="ARBA00022723"/>
    </source>
</evidence>
<comment type="catalytic activity">
    <reaction evidence="6 7">
        <text>Release of N-terminal amino acids, preferentially methionine, from peptides and arylamides.</text>
        <dbReference type="EC" id="3.4.11.18"/>
    </reaction>
</comment>
<dbReference type="PANTHER" id="PTHR43330:SF27">
    <property type="entry name" value="METHIONINE AMINOPEPTIDASE"/>
    <property type="match status" value="1"/>
</dbReference>
<dbReference type="AlphaFoldDB" id="A0A0M5KLS7"/>
<feature type="domain" description="Peptidase M24" evidence="8">
    <location>
        <begin position="12"/>
        <end position="241"/>
    </location>
</feature>
<keyword evidence="2 6" id="KW-0031">Aminopeptidase</keyword>
<comment type="similarity">
    <text evidence="6">Belongs to the peptidase M24A family. Methionine aminopeptidase type 1 subfamily.</text>
</comment>
<dbReference type="GO" id="GO:0046872">
    <property type="term" value="F:metal ion binding"/>
    <property type="evidence" value="ECO:0007669"/>
    <property type="project" value="UniProtKB-UniRule"/>
</dbReference>
<evidence type="ECO:0000313" key="9">
    <source>
        <dbReference type="EMBL" id="ALD66826.1"/>
    </source>
</evidence>
<keyword evidence="5 6" id="KW-0378">Hydrolase</keyword>
<dbReference type="InterPro" id="IPR001714">
    <property type="entry name" value="Pept_M24_MAP"/>
</dbReference>
<reference evidence="9 10" key="1">
    <citation type="journal article" date="2015" name="Genome Announc.">
        <title>Complete Genome Sequence of Spiroplasma cantharicola CC-1T (DSM 21588), a Bacterium Isolated from Soldier Beetle (Cantharis carolinus).</title>
        <authorList>
            <person name="Lo W.S."/>
            <person name="Liu P.Y."/>
            <person name="Kuo C.H."/>
        </authorList>
    </citation>
    <scope>NUCLEOTIDE SEQUENCE [LARGE SCALE GENOMIC DNA]</scope>
    <source>
        <strain evidence="9 10">CC-1</strain>
    </source>
</reference>
<comment type="subunit">
    <text evidence="6">Monomer.</text>
</comment>
<dbReference type="RefSeq" id="WP_053946571.1">
    <property type="nucleotide sequence ID" value="NZ_CP012622.1"/>
</dbReference>
<dbReference type="EC" id="3.4.11.18" evidence="6 7"/>
<keyword evidence="4 6" id="KW-0479">Metal-binding</keyword>
<dbReference type="PATRIC" id="fig|362837.3.peg.936"/>
<dbReference type="Pfam" id="PF00557">
    <property type="entry name" value="Peptidase_M24"/>
    <property type="match status" value="1"/>
</dbReference>
<feature type="binding site" evidence="6">
    <location>
        <position position="106"/>
    </location>
    <ligand>
        <name>a divalent metal cation</name>
        <dbReference type="ChEBI" id="CHEBI:60240"/>
        <label>1</label>
    </ligand>
</feature>
<feature type="binding site" evidence="6">
    <location>
        <position position="95"/>
    </location>
    <ligand>
        <name>a divalent metal cation</name>
        <dbReference type="ChEBI" id="CHEBI:60240"/>
        <label>1</label>
    </ligand>
</feature>
<dbReference type="InterPro" id="IPR036005">
    <property type="entry name" value="Creatinase/aminopeptidase-like"/>
</dbReference>
<dbReference type="NCBIfam" id="TIGR00500">
    <property type="entry name" value="met_pdase_I"/>
    <property type="match status" value="1"/>
</dbReference>
<comment type="cofactor">
    <cofactor evidence="6">
        <name>Co(2+)</name>
        <dbReference type="ChEBI" id="CHEBI:48828"/>
    </cofactor>
    <cofactor evidence="6">
        <name>Zn(2+)</name>
        <dbReference type="ChEBI" id="CHEBI:29105"/>
    </cofactor>
    <cofactor evidence="6">
        <name>Mn(2+)</name>
        <dbReference type="ChEBI" id="CHEBI:29035"/>
    </cofactor>
    <cofactor evidence="6">
        <name>Fe(2+)</name>
        <dbReference type="ChEBI" id="CHEBI:29033"/>
    </cofactor>
    <text evidence="6">Binds 2 divalent metal cations per subunit. Has a high-affinity and a low affinity metal-binding site. The true nature of the physiological cofactor is under debate. The enzyme is active with cobalt, zinc, manganese or divalent iron ions. Most likely, methionine aminopeptidases function as mononuclear Fe(2+)-metalloproteases under physiological conditions, and the catalytically relevant metal-binding site has been assigned to the histidine-containing high-affinity site.</text>
</comment>
<dbReference type="EMBL" id="CP012622">
    <property type="protein sequence ID" value="ALD66826.1"/>
    <property type="molecule type" value="Genomic_DNA"/>
</dbReference>
<comment type="function">
    <text evidence="1 6">Removes the N-terminal methionine from nascent proteins. The N-terminal methionine is often cleaved when the second residue in the primary sequence is small and uncharged (Met-Ala-, Cys, Gly, Pro, Ser, Thr, or Val). Requires deformylation of the N(alpha)-formylated initiator methionine before it can be hydrolyzed.</text>
</comment>